<evidence type="ECO:0000313" key="2">
    <source>
        <dbReference type="EMBL" id="MBO1862428.1"/>
    </source>
</evidence>
<name>A0A939M4F7_9BRAD</name>
<reference evidence="2" key="1">
    <citation type="submission" date="2021-03" db="EMBL/GenBank/DDBJ databases">
        <title>Whole Genome Sequence of Bradyrhizobium sp. Strain 144S4.</title>
        <authorList>
            <person name="Bromfield E.S.P."/>
            <person name="Cloutier S."/>
        </authorList>
    </citation>
    <scope>NUCLEOTIDE SEQUENCE [LARGE SCALE GENOMIC DNA]</scope>
    <source>
        <strain evidence="2">144S4</strain>
    </source>
</reference>
<sequence>MTLMTETVAPVAKPVPRPRSRSAETVSASALAQHLDCSRTYIGKLEAEGVIQRQGDGFPLDQSRVAYLRYLRRERRQSSRSEADAAHGAAMTACFRERCNLLMLLPKGNWFIVSSLNCSILRLRRNKQF</sequence>
<accession>A0A939M4F7</accession>
<organism evidence="2">
    <name type="scientific">Bradyrhizobium barranii subsp. barranii</name>
    <dbReference type="NCBI Taxonomy" id="2823807"/>
    <lineage>
        <taxon>Bacteria</taxon>
        <taxon>Pseudomonadati</taxon>
        <taxon>Pseudomonadota</taxon>
        <taxon>Alphaproteobacteria</taxon>
        <taxon>Hyphomicrobiales</taxon>
        <taxon>Nitrobacteraceae</taxon>
        <taxon>Bradyrhizobium</taxon>
        <taxon>Bradyrhizobium barranii</taxon>
    </lineage>
</organism>
<comment type="caution">
    <text evidence="2">The sequence shown here is derived from an EMBL/GenBank/DDBJ whole genome shotgun (WGS) entry which is preliminary data.</text>
</comment>
<dbReference type="AlphaFoldDB" id="A0A939M4F7"/>
<dbReference type="EMBL" id="JAGEMI010000001">
    <property type="protein sequence ID" value="MBO1862428.1"/>
    <property type="molecule type" value="Genomic_DNA"/>
</dbReference>
<gene>
    <name evidence="2" type="ORF">J4G43_16330</name>
</gene>
<evidence type="ECO:0000256" key="1">
    <source>
        <dbReference type="SAM" id="MobiDB-lite"/>
    </source>
</evidence>
<protein>
    <submittedName>
        <fullName evidence="2">Uncharacterized protein</fullName>
    </submittedName>
</protein>
<feature type="region of interest" description="Disordered" evidence="1">
    <location>
        <begin position="1"/>
        <end position="22"/>
    </location>
</feature>
<proteinExistence type="predicted"/>